<comment type="caution">
    <text evidence="3">The sequence shown here is derived from an EMBL/GenBank/DDBJ whole genome shotgun (WGS) entry which is preliminary data.</text>
</comment>
<proteinExistence type="predicted"/>
<dbReference type="OrthoDB" id="345640at2"/>
<feature type="domain" description="Type IV / VI secretion system DotU" evidence="2">
    <location>
        <begin position="22"/>
        <end position="204"/>
    </location>
</feature>
<gene>
    <name evidence="3" type="ORF">CEY11_13020</name>
</gene>
<accession>A0A225MCT5</accession>
<sequence>MRLTDFWVPAMEEIRAILAEPGQNAPAAADRMREVLDRAHKQALDQGVDAEAAQSSLFAVVAWADELAMTRDWAGASAWRQAPLQRHYFSTTRAGNEFFSRLEALPEEDMDVREVYALAMLAGFHGRYTYRPEEELSEYRHELLQRVAQERSMAPLMPEEPLFPDTGLTARLEARVESRNSPSWAAFMIVVIPLLCLLALYVVLDASVSHMVTRALASLS</sequence>
<keyword evidence="1" id="KW-1133">Transmembrane helix</keyword>
<dbReference type="RefSeq" id="WP_088603835.1">
    <property type="nucleotide sequence ID" value="NZ_NJIH01000007.1"/>
</dbReference>
<dbReference type="InterPro" id="IPR038522">
    <property type="entry name" value="T4/T6SS_DotU_sf"/>
</dbReference>
<organism evidence="3 4">
    <name type="scientific">Candidimonas nitroreducens</name>
    <dbReference type="NCBI Taxonomy" id="683354"/>
    <lineage>
        <taxon>Bacteria</taxon>
        <taxon>Pseudomonadati</taxon>
        <taxon>Pseudomonadota</taxon>
        <taxon>Betaproteobacteria</taxon>
        <taxon>Burkholderiales</taxon>
        <taxon>Alcaligenaceae</taxon>
        <taxon>Candidimonas</taxon>
    </lineage>
</organism>
<keyword evidence="1" id="KW-0472">Membrane</keyword>
<evidence type="ECO:0000313" key="4">
    <source>
        <dbReference type="Proteomes" id="UP000214603"/>
    </source>
</evidence>
<keyword evidence="1" id="KW-0812">Transmembrane</keyword>
<dbReference type="NCBIfam" id="TIGR03349">
    <property type="entry name" value="IV_VI_DotU"/>
    <property type="match status" value="1"/>
</dbReference>
<evidence type="ECO:0000313" key="3">
    <source>
        <dbReference type="EMBL" id="OWT59104.1"/>
    </source>
</evidence>
<dbReference type="AlphaFoldDB" id="A0A225MCT5"/>
<feature type="transmembrane region" description="Helical" evidence="1">
    <location>
        <begin position="184"/>
        <end position="204"/>
    </location>
</feature>
<evidence type="ECO:0000256" key="1">
    <source>
        <dbReference type="SAM" id="Phobius"/>
    </source>
</evidence>
<dbReference type="PANTHER" id="PTHR38033">
    <property type="entry name" value="MEMBRANE PROTEIN-RELATED"/>
    <property type="match status" value="1"/>
</dbReference>
<dbReference type="Gene3D" id="1.25.40.590">
    <property type="entry name" value="Type IV / VI secretion system, DotU"/>
    <property type="match status" value="1"/>
</dbReference>
<protein>
    <recommendedName>
        <fullName evidence="2">Type IV / VI secretion system DotU domain-containing protein</fullName>
    </recommendedName>
</protein>
<keyword evidence="4" id="KW-1185">Reference proteome</keyword>
<evidence type="ECO:0000259" key="2">
    <source>
        <dbReference type="Pfam" id="PF09850"/>
    </source>
</evidence>
<dbReference type="EMBL" id="NJIH01000007">
    <property type="protein sequence ID" value="OWT59104.1"/>
    <property type="molecule type" value="Genomic_DNA"/>
</dbReference>
<name>A0A225MCT5_9BURK</name>
<dbReference type="Pfam" id="PF09850">
    <property type="entry name" value="DotU"/>
    <property type="match status" value="1"/>
</dbReference>
<dbReference type="PANTHER" id="PTHR38033:SF1">
    <property type="entry name" value="DOTU FAMILY TYPE IV_VI SECRETION SYSTEM PROTEIN"/>
    <property type="match status" value="1"/>
</dbReference>
<reference evidence="4" key="1">
    <citation type="submission" date="2017-06" db="EMBL/GenBank/DDBJ databases">
        <title>Herbaspirillum phytohormonus sp. nov., isolated from the root nodule of Robinia pseudoacacia in lead-zinc mine.</title>
        <authorList>
            <person name="Fan M."/>
            <person name="Lin Y."/>
        </authorList>
    </citation>
    <scope>NUCLEOTIDE SEQUENCE [LARGE SCALE GENOMIC DNA]</scope>
    <source>
        <strain evidence="4">SC-089</strain>
    </source>
</reference>
<dbReference type="InterPro" id="IPR017732">
    <property type="entry name" value="T4/T6SS_DotU"/>
</dbReference>
<dbReference type="Proteomes" id="UP000214603">
    <property type="component" value="Unassembled WGS sequence"/>
</dbReference>